<sequence length="509" mass="60466">MYKIFIDDHLYKKWHISPEMDLNLNLDLSPSFKKMFDKDRFIYNRNNNSIEIIESPIRNNKYIPGILDLSKTYGKDNKMLYLCNPNDKHLPYFLIPYSINPSFDKTKKHLYITFEFKNWNNVHPYGSITQNIGCINIPENFYEYMIYCKSLNVSIQPFTKRVIKELNKHKTHTLCNIVTNKFNIEKRLDKVFTIDSLNSIDLDDGISIKDNVLSIYITHVPIIIDSLNLWDAFTERVSTIYLPDKKRSMIPLLLSQLCSLNEKEERICLIMDINIKEGKFMDNVLSIGKVKIHKNYEYEEEKLLLNKDYNRIKEICCLNDSSINDSYEVIEYLMVYFNKECAKIMNNGIYKSYIEKGQHPIEKYTYKTTKYTYEKTDYAQFTSPIRRIVDLLNIINVTNISIKLSNEADSFYNEWYSNIDYINECMINIRKAQNKCKLLETFNKYSHQVFKGIVIEQNDNKYNVYLPDLKINTTFTTDLYIGLLKEYLFKIYVFNNEGELKKKIKLQLV</sequence>
<organism evidence="2">
    <name type="scientific">viral metagenome</name>
    <dbReference type="NCBI Taxonomy" id="1070528"/>
    <lineage>
        <taxon>unclassified sequences</taxon>
        <taxon>metagenomes</taxon>
        <taxon>organismal metagenomes</taxon>
    </lineage>
</organism>
<dbReference type="GO" id="GO:0000932">
    <property type="term" value="C:P-body"/>
    <property type="evidence" value="ECO:0007669"/>
    <property type="project" value="TreeGrafter"/>
</dbReference>
<dbReference type="GO" id="GO:0000175">
    <property type="term" value="F:3'-5'-RNA exonuclease activity"/>
    <property type="evidence" value="ECO:0007669"/>
    <property type="project" value="TreeGrafter"/>
</dbReference>
<name>A0A6C0ETL0_9ZZZZ</name>
<dbReference type="SUPFAM" id="SSF50249">
    <property type="entry name" value="Nucleic acid-binding proteins"/>
    <property type="match status" value="1"/>
</dbReference>
<feature type="domain" description="RNB" evidence="1">
    <location>
        <begin position="187"/>
        <end position="403"/>
    </location>
</feature>
<dbReference type="InterPro" id="IPR001900">
    <property type="entry name" value="RNase_II/R"/>
</dbReference>
<protein>
    <recommendedName>
        <fullName evidence="1">RNB domain-containing protein</fullName>
    </recommendedName>
</protein>
<dbReference type="InterPro" id="IPR012340">
    <property type="entry name" value="NA-bd_OB-fold"/>
</dbReference>
<dbReference type="Pfam" id="PF00773">
    <property type="entry name" value="RNB"/>
    <property type="match status" value="1"/>
</dbReference>
<dbReference type="AlphaFoldDB" id="A0A6C0ETL0"/>
<dbReference type="PANTHER" id="PTHR23355:SF9">
    <property type="entry name" value="DIS3-LIKE EXONUCLEASE 2"/>
    <property type="match status" value="1"/>
</dbReference>
<dbReference type="SMART" id="SM00955">
    <property type="entry name" value="RNB"/>
    <property type="match status" value="1"/>
</dbReference>
<reference evidence="2" key="1">
    <citation type="journal article" date="2020" name="Nature">
        <title>Giant virus diversity and host interactions through global metagenomics.</title>
        <authorList>
            <person name="Schulz F."/>
            <person name="Roux S."/>
            <person name="Paez-Espino D."/>
            <person name="Jungbluth S."/>
            <person name="Walsh D.A."/>
            <person name="Denef V.J."/>
            <person name="McMahon K.D."/>
            <person name="Konstantinidis K.T."/>
            <person name="Eloe-Fadrosh E.A."/>
            <person name="Kyrpides N.C."/>
            <person name="Woyke T."/>
        </authorList>
    </citation>
    <scope>NUCLEOTIDE SEQUENCE</scope>
    <source>
        <strain evidence="2">GVMAG-M-3300009159-65</strain>
    </source>
</reference>
<evidence type="ECO:0000313" key="2">
    <source>
        <dbReference type="EMBL" id="QHT32072.1"/>
    </source>
</evidence>
<dbReference type="GO" id="GO:0003723">
    <property type="term" value="F:RNA binding"/>
    <property type="evidence" value="ECO:0007669"/>
    <property type="project" value="InterPro"/>
</dbReference>
<dbReference type="PANTHER" id="PTHR23355">
    <property type="entry name" value="RIBONUCLEASE"/>
    <property type="match status" value="1"/>
</dbReference>
<dbReference type="InterPro" id="IPR050180">
    <property type="entry name" value="RNR_Ribonuclease"/>
</dbReference>
<proteinExistence type="predicted"/>
<accession>A0A6C0ETL0</accession>
<dbReference type="GO" id="GO:0006402">
    <property type="term" value="P:mRNA catabolic process"/>
    <property type="evidence" value="ECO:0007669"/>
    <property type="project" value="TreeGrafter"/>
</dbReference>
<evidence type="ECO:0000259" key="1">
    <source>
        <dbReference type="SMART" id="SM00955"/>
    </source>
</evidence>
<dbReference type="EMBL" id="MN738930">
    <property type="protein sequence ID" value="QHT32072.1"/>
    <property type="molecule type" value="Genomic_DNA"/>
</dbReference>